<feature type="transmembrane region" description="Helical" evidence="7">
    <location>
        <begin position="278"/>
        <end position="294"/>
    </location>
</feature>
<feature type="transmembrane region" description="Helical" evidence="7">
    <location>
        <begin position="321"/>
        <end position="340"/>
    </location>
</feature>
<proteinExistence type="predicted"/>
<name>A0A1G4Y6T4_9ACTN</name>
<dbReference type="InterPro" id="IPR004477">
    <property type="entry name" value="ComEC_N"/>
</dbReference>
<dbReference type="InterPro" id="IPR036866">
    <property type="entry name" value="RibonucZ/Hydroxyglut_hydro"/>
</dbReference>
<dbReference type="EMBL" id="FMUH01000003">
    <property type="protein sequence ID" value="SCX49135.1"/>
    <property type="molecule type" value="Genomic_DNA"/>
</dbReference>
<dbReference type="NCBIfam" id="TIGR00360">
    <property type="entry name" value="ComEC_N-term"/>
    <property type="match status" value="1"/>
</dbReference>
<evidence type="ECO:0000256" key="5">
    <source>
        <dbReference type="ARBA" id="ARBA00023136"/>
    </source>
</evidence>
<feature type="transmembrane region" description="Helical" evidence="7">
    <location>
        <begin position="472"/>
        <end position="490"/>
    </location>
</feature>
<dbReference type="GO" id="GO:0005886">
    <property type="term" value="C:plasma membrane"/>
    <property type="evidence" value="ECO:0007669"/>
    <property type="project" value="UniProtKB-SubCell"/>
</dbReference>
<dbReference type="AlphaFoldDB" id="A0A1G4Y6T4"/>
<feature type="domain" description="ComEC/Rec2-related protein" evidence="8">
    <location>
        <begin position="226"/>
        <end position="491"/>
    </location>
</feature>
<evidence type="ECO:0000256" key="2">
    <source>
        <dbReference type="ARBA" id="ARBA00022475"/>
    </source>
</evidence>
<dbReference type="STRING" id="1960309.SAMN03159343_2115"/>
<feature type="transmembrane region" description="Helical" evidence="7">
    <location>
        <begin position="376"/>
        <end position="404"/>
    </location>
</feature>
<evidence type="ECO:0000313" key="11">
    <source>
        <dbReference type="Proteomes" id="UP000198981"/>
    </source>
</evidence>
<dbReference type="InterPro" id="IPR001279">
    <property type="entry name" value="Metallo-B-lactamas"/>
</dbReference>
<protein>
    <submittedName>
        <fullName evidence="10">Competence protein ComEC</fullName>
    </submittedName>
</protein>
<feature type="compositionally biased region" description="Basic residues" evidence="6">
    <location>
        <begin position="850"/>
        <end position="860"/>
    </location>
</feature>
<keyword evidence="11" id="KW-1185">Reference proteome</keyword>
<evidence type="ECO:0000259" key="9">
    <source>
        <dbReference type="Pfam" id="PF12706"/>
    </source>
</evidence>
<dbReference type="PANTHER" id="PTHR30619:SF1">
    <property type="entry name" value="RECOMBINATION PROTEIN 2"/>
    <property type="match status" value="1"/>
</dbReference>
<feature type="transmembrane region" description="Helical" evidence="7">
    <location>
        <begin position="246"/>
        <end position="266"/>
    </location>
</feature>
<feature type="transmembrane region" description="Helical" evidence="7">
    <location>
        <begin position="63"/>
        <end position="83"/>
    </location>
</feature>
<dbReference type="SUPFAM" id="SSF56281">
    <property type="entry name" value="Metallo-hydrolase/oxidoreductase"/>
    <property type="match status" value="1"/>
</dbReference>
<feature type="transmembrane region" description="Helical" evidence="7">
    <location>
        <begin position="39"/>
        <end position="56"/>
    </location>
</feature>
<evidence type="ECO:0000256" key="6">
    <source>
        <dbReference type="SAM" id="MobiDB-lite"/>
    </source>
</evidence>
<feature type="transmembrane region" description="Helical" evidence="7">
    <location>
        <begin position="497"/>
        <end position="513"/>
    </location>
</feature>
<accession>A0A1G4Y6T4</accession>
<dbReference type="Proteomes" id="UP000198981">
    <property type="component" value="Unassembled WGS sequence"/>
</dbReference>
<comment type="subcellular location">
    <subcellularLocation>
        <location evidence="1">Cell membrane</location>
        <topology evidence="1">Multi-pass membrane protein</topology>
    </subcellularLocation>
</comment>
<dbReference type="PANTHER" id="PTHR30619">
    <property type="entry name" value="DNA INTERNALIZATION/COMPETENCE PROTEIN COMEC/REC2"/>
    <property type="match status" value="1"/>
</dbReference>
<keyword evidence="5 7" id="KW-0472">Membrane</keyword>
<organism evidence="10 11">
    <name type="scientific">Klenkia marina</name>
    <dbReference type="NCBI Taxonomy" id="1960309"/>
    <lineage>
        <taxon>Bacteria</taxon>
        <taxon>Bacillati</taxon>
        <taxon>Actinomycetota</taxon>
        <taxon>Actinomycetes</taxon>
        <taxon>Geodermatophilales</taxon>
        <taxon>Geodermatophilaceae</taxon>
        <taxon>Klenkia</taxon>
    </lineage>
</organism>
<feature type="transmembrane region" description="Helical" evidence="7">
    <location>
        <begin position="346"/>
        <end position="364"/>
    </location>
</feature>
<dbReference type="InterPro" id="IPR052159">
    <property type="entry name" value="Competence_DNA_uptake"/>
</dbReference>
<evidence type="ECO:0000256" key="3">
    <source>
        <dbReference type="ARBA" id="ARBA00022692"/>
    </source>
</evidence>
<dbReference type="RefSeq" id="WP_092803586.1">
    <property type="nucleotide sequence ID" value="NZ_FMUH01000003.1"/>
</dbReference>
<keyword evidence="4 7" id="KW-1133">Transmembrane helix</keyword>
<dbReference type="Pfam" id="PF03772">
    <property type="entry name" value="Competence"/>
    <property type="match status" value="1"/>
</dbReference>
<keyword evidence="2" id="KW-1003">Cell membrane</keyword>
<evidence type="ECO:0000259" key="8">
    <source>
        <dbReference type="Pfam" id="PF03772"/>
    </source>
</evidence>
<dbReference type="CDD" id="cd07731">
    <property type="entry name" value="ComA-like_MBL-fold"/>
    <property type="match status" value="1"/>
</dbReference>
<reference evidence="11" key="1">
    <citation type="submission" date="2016-10" db="EMBL/GenBank/DDBJ databases">
        <authorList>
            <person name="Varghese N."/>
            <person name="Submissions S."/>
        </authorList>
    </citation>
    <scope>NUCLEOTIDE SEQUENCE [LARGE SCALE GENOMIC DNA]</scope>
    <source>
        <strain evidence="11">DSM 45722</strain>
    </source>
</reference>
<sequence>MRVQRRRVPQRWSWTDLRLVPPALGLWATTLLVPWLPPLGAAALAVLCAAVGWGLTRGRPGTVLRVVVAVLAGVSVAAAAGAVRSAERGGSPLVELADRGSTVTVVMTVDEDPRVLPGGLGPARVLVAGTVTALEGADVRGVPVLLFGPAEEWAGSLPGTTVTVRATVRPAERGDDVVAVLSARGPPTTVQGAGAAQEVAGDLRAGLVASAQRVLPDDPAGLLPGLVVGDTSAMQPGVTADFRRAGLGHLTAVSGANVAIVLALLLWPLRRRAVDRRWQALAGLVGLVGFVLLARPSPSVVRAAAMGAVTLLALASGRSRVAVPALAASVCVLLLVDPALAADGGFALSVAATAGIVLLAPGWSRSWRRSGLPGPLADALAVSAAAGLVTAPLVAGLSGLVSVVSLPANLLAAPAVAPATVLGLLAVLAGPVSPGLTDALVWTAGWPTRWLVLVADRAAAVPDGAGGWPAGAWGALLLAGALLVGSAVLVRWPRARPVALAAAVGVLVVGWPARQATDGWPAADTVVVACDVGQGDALVLPVGGGAGVLVDAGPDPELVDGCLRRLGIERLPLVLLSHLDADHVTGLSGALEGRQVGQVATGVLAPTEDRLPAVAAVVSAAGADFVVLAAGAVATVGSATVEVLAPDPAAARPGVDANALSMVARVTQRGVRVLLTGDLGADAEGGLLAAGVDLTAEVLKVPHHGSGDADPDFLAATGARVALVSVGADNTYGHPAARLLDWLAHDGVQVHRTDLEGDVAVVGETGDWGVLARGVDDVQRAVAGPPSRPEVVGPGQRSHRGRRRCVTRWPGAAVRLPATPAVPPAAGRRRGGAAARAGRVGGAGRGPPARPRRRGARAGRGRAGPG</sequence>
<feature type="region of interest" description="Disordered" evidence="6">
    <location>
        <begin position="781"/>
        <end position="804"/>
    </location>
</feature>
<dbReference type="OrthoDB" id="7177610at2"/>
<evidence type="ECO:0000256" key="7">
    <source>
        <dbReference type="SAM" id="Phobius"/>
    </source>
</evidence>
<evidence type="ECO:0000256" key="4">
    <source>
        <dbReference type="ARBA" id="ARBA00022989"/>
    </source>
</evidence>
<dbReference type="Pfam" id="PF12706">
    <property type="entry name" value="Lactamase_B_2"/>
    <property type="match status" value="1"/>
</dbReference>
<feature type="region of interest" description="Disordered" evidence="6">
    <location>
        <begin position="817"/>
        <end position="866"/>
    </location>
</feature>
<feature type="domain" description="Metallo-beta-lactamase" evidence="9">
    <location>
        <begin position="548"/>
        <end position="694"/>
    </location>
</feature>
<evidence type="ECO:0000256" key="1">
    <source>
        <dbReference type="ARBA" id="ARBA00004651"/>
    </source>
</evidence>
<feature type="transmembrane region" description="Helical" evidence="7">
    <location>
        <begin position="410"/>
        <end position="432"/>
    </location>
</feature>
<keyword evidence="3 7" id="KW-0812">Transmembrane</keyword>
<evidence type="ECO:0000313" key="10">
    <source>
        <dbReference type="EMBL" id="SCX49135.1"/>
    </source>
</evidence>
<dbReference type="Gene3D" id="3.60.15.10">
    <property type="entry name" value="Ribonuclease Z/Hydroxyacylglutathione hydrolase-like"/>
    <property type="match status" value="1"/>
</dbReference>
<gene>
    <name evidence="10" type="ORF">SAMN03159343_2115</name>
</gene>
<dbReference type="InterPro" id="IPR035681">
    <property type="entry name" value="ComA-like_MBL"/>
</dbReference>